<reference evidence="1" key="1">
    <citation type="submission" date="2018-05" db="EMBL/GenBank/DDBJ databases">
        <authorList>
            <person name="Lanie J.A."/>
            <person name="Ng W.-L."/>
            <person name="Kazmierczak K.M."/>
            <person name="Andrzejewski T.M."/>
            <person name="Davidsen T.M."/>
            <person name="Wayne K.J."/>
            <person name="Tettelin H."/>
            <person name="Glass J.I."/>
            <person name="Rusch D."/>
            <person name="Podicherti R."/>
            <person name="Tsui H.-C.T."/>
            <person name="Winkler M.E."/>
        </authorList>
    </citation>
    <scope>NUCLEOTIDE SEQUENCE</scope>
</reference>
<evidence type="ECO:0000313" key="1">
    <source>
        <dbReference type="EMBL" id="SVD91426.1"/>
    </source>
</evidence>
<feature type="non-terminal residue" evidence="1">
    <location>
        <position position="48"/>
    </location>
</feature>
<proteinExistence type="predicted"/>
<name>A0A382Z7G2_9ZZZZ</name>
<organism evidence="1">
    <name type="scientific">marine metagenome</name>
    <dbReference type="NCBI Taxonomy" id="408172"/>
    <lineage>
        <taxon>unclassified sequences</taxon>
        <taxon>metagenomes</taxon>
        <taxon>ecological metagenomes</taxon>
    </lineage>
</organism>
<dbReference type="AlphaFoldDB" id="A0A382Z7G2"/>
<accession>A0A382Z7G2</accession>
<gene>
    <name evidence="1" type="ORF">METZ01_LOCUS444280</name>
</gene>
<sequence>MGNNNYMVSVAADIKEEVKLEDVIKEIVGTEWHDGHEPQGIDDQYVEE</sequence>
<dbReference type="EMBL" id="UINC01181639">
    <property type="protein sequence ID" value="SVD91426.1"/>
    <property type="molecule type" value="Genomic_DNA"/>
</dbReference>
<protein>
    <submittedName>
        <fullName evidence="1">Uncharacterized protein</fullName>
    </submittedName>
</protein>